<evidence type="ECO:0000256" key="3">
    <source>
        <dbReference type="ARBA" id="ARBA00047317"/>
    </source>
</evidence>
<dbReference type="InterPro" id="IPR036135">
    <property type="entry name" value="MoeA_linker/N_sf"/>
</dbReference>
<dbReference type="Gene3D" id="3.90.105.10">
    <property type="entry name" value="Molybdopterin biosynthesis moea protein, domain 2"/>
    <property type="match status" value="1"/>
</dbReference>
<sequence>MITPQEADARIRAALPTVPSIDCPLDKCAARILREAIVADRPFPPFNRSMMDGYALRSADLQHGTEFHIQHLVPAGSPHQLLGAQAKSCVEIMTGAVVPEDCDCVIPYEQTRTVTEQSMQVLDASRHQTGDCIHRLGSDHFSGSTLLQSGCQLGSREIAIAATCGKQSLQVSRLPAITIISTGDELVPIDQTPQPHQIRRSNDLAIETALACAHFPAKQRRHLPDDRAACTTQLSSAIAESDILIITGGISMGKKDYIPQVLNELGLQNHFHGITQKPGKPMGFWSNQDTAVFALPGNPLSTLVSLHRYVIPALLHASGAQASAPAQLILTAPQKTRDDITTYLPVIVGPDGPAAAPAQNSGDFVSILQTQGFIELPPAQERSHPTGTSVHYYPWL</sequence>
<dbReference type="InterPro" id="IPR036425">
    <property type="entry name" value="MoaB/Mog-like_dom_sf"/>
</dbReference>
<dbReference type="Pfam" id="PF00994">
    <property type="entry name" value="MoCF_biosynth"/>
    <property type="match status" value="1"/>
</dbReference>
<evidence type="ECO:0000313" key="7">
    <source>
        <dbReference type="Proteomes" id="UP000000925"/>
    </source>
</evidence>
<dbReference type="GO" id="GO:0061599">
    <property type="term" value="F:molybdopterin molybdotransferase activity"/>
    <property type="evidence" value="ECO:0007669"/>
    <property type="project" value="UniProtKB-UniRule"/>
</dbReference>
<keyword evidence="4" id="KW-0500">Molybdenum</keyword>
<comment type="function">
    <text evidence="1 4">Catalyzes the insertion of molybdate into adenylated molybdopterin with the concomitant release of AMP.</text>
</comment>
<dbReference type="PANTHER" id="PTHR10192:SF5">
    <property type="entry name" value="GEPHYRIN"/>
    <property type="match status" value="1"/>
</dbReference>
<dbReference type="UniPathway" id="UPA00344"/>
<dbReference type="Proteomes" id="UP000000925">
    <property type="component" value="Chromosome"/>
</dbReference>
<dbReference type="NCBIfam" id="TIGR00177">
    <property type="entry name" value="molyb_syn"/>
    <property type="match status" value="1"/>
</dbReference>
<dbReference type="PANTHER" id="PTHR10192">
    <property type="entry name" value="MOLYBDOPTERIN BIOSYNTHESIS PROTEIN"/>
    <property type="match status" value="1"/>
</dbReference>
<accession>D5EMF5</accession>
<dbReference type="SUPFAM" id="SSF63867">
    <property type="entry name" value="MoeA C-terminal domain-like"/>
    <property type="match status" value="1"/>
</dbReference>
<keyword evidence="4" id="KW-0808">Transferase</keyword>
<dbReference type="InterPro" id="IPR036688">
    <property type="entry name" value="MoeA_C_domain_IV_sf"/>
</dbReference>
<gene>
    <name evidence="6" type="ordered locus">Caka_0336</name>
</gene>
<dbReference type="GO" id="GO:0006777">
    <property type="term" value="P:Mo-molybdopterin cofactor biosynthetic process"/>
    <property type="evidence" value="ECO:0007669"/>
    <property type="project" value="UniProtKB-UniRule"/>
</dbReference>
<dbReference type="SUPFAM" id="SSF53218">
    <property type="entry name" value="Molybdenum cofactor biosynthesis proteins"/>
    <property type="match status" value="1"/>
</dbReference>
<dbReference type="SUPFAM" id="SSF63882">
    <property type="entry name" value="MoeA N-terminal region -like"/>
    <property type="match status" value="1"/>
</dbReference>
<proteinExistence type="inferred from homology"/>
<comment type="similarity">
    <text evidence="2 4">Belongs to the MoeA family.</text>
</comment>
<dbReference type="Gene3D" id="3.40.980.10">
    <property type="entry name" value="MoaB/Mog-like domain"/>
    <property type="match status" value="1"/>
</dbReference>
<comment type="catalytic activity">
    <reaction evidence="3">
        <text>adenylyl-molybdopterin + molybdate = Mo-molybdopterin + AMP + H(+)</text>
        <dbReference type="Rhea" id="RHEA:35047"/>
        <dbReference type="ChEBI" id="CHEBI:15378"/>
        <dbReference type="ChEBI" id="CHEBI:36264"/>
        <dbReference type="ChEBI" id="CHEBI:62727"/>
        <dbReference type="ChEBI" id="CHEBI:71302"/>
        <dbReference type="ChEBI" id="CHEBI:456215"/>
        <dbReference type="EC" id="2.10.1.1"/>
    </reaction>
</comment>
<comment type="pathway">
    <text evidence="4">Cofactor biosynthesis; molybdopterin biosynthesis.</text>
</comment>
<keyword evidence="7" id="KW-1185">Reference proteome</keyword>
<keyword evidence="4" id="KW-0501">Molybdenum cofactor biosynthesis</keyword>
<evidence type="ECO:0000256" key="2">
    <source>
        <dbReference type="ARBA" id="ARBA00010763"/>
    </source>
</evidence>
<dbReference type="CDD" id="cd00887">
    <property type="entry name" value="MoeA"/>
    <property type="match status" value="1"/>
</dbReference>
<evidence type="ECO:0000259" key="5">
    <source>
        <dbReference type="SMART" id="SM00852"/>
    </source>
</evidence>
<comment type="cofactor">
    <cofactor evidence="4">
        <name>Mg(2+)</name>
        <dbReference type="ChEBI" id="CHEBI:18420"/>
    </cofactor>
</comment>
<name>D5EMF5_CORAD</name>
<dbReference type="InterPro" id="IPR001453">
    <property type="entry name" value="MoaB/Mog_dom"/>
</dbReference>
<reference evidence="6 7" key="1">
    <citation type="journal article" date="2010" name="Stand. Genomic Sci.">
        <title>Complete genome sequence of Coraliomargarita akajimensis type strain (04OKA010-24).</title>
        <authorList>
            <person name="Mavromatis K."/>
            <person name="Abt B."/>
            <person name="Brambilla E."/>
            <person name="Lapidus A."/>
            <person name="Copeland A."/>
            <person name="Deshpande S."/>
            <person name="Nolan M."/>
            <person name="Lucas S."/>
            <person name="Tice H."/>
            <person name="Cheng J.F."/>
            <person name="Han C."/>
            <person name="Detter J.C."/>
            <person name="Woyke T."/>
            <person name="Goodwin L."/>
            <person name="Pitluck S."/>
            <person name="Held B."/>
            <person name="Brettin T."/>
            <person name="Tapia R."/>
            <person name="Ivanova N."/>
            <person name="Mikhailova N."/>
            <person name="Pati A."/>
            <person name="Liolios K."/>
            <person name="Chen A."/>
            <person name="Palaniappan K."/>
            <person name="Land M."/>
            <person name="Hauser L."/>
            <person name="Chang Y.J."/>
            <person name="Jeffries C.D."/>
            <person name="Rohde M."/>
            <person name="Goker M."/>
            <person name="Bristow J."/>
            <person name="Eisen J.A."/>
            <person name="Markowitz V."/>
            <person name="Hugenholtz P."/>
            <person name="Klenk H.P."/>
            <person name="Kyrpides N.C."/>
        </authorList>
    </citation>
    <scope>NUCLEOTIDE SEQUENCE [LARGE SCALE GENOMIC DNA]</scope>
    <source>
        <strain evidence="7">DSM 45221 / IAM 15411 / JCM 23193 / KCTC 12865</strain>
    </source>
</reference>
<feature type="domain" description="MoaB/Mog" evidence="5">
    <location>
        <begin position="178"/>
        <end position="317"/>
    </location>
</feature>
<dbReference type="InterPro" id="IPR038987">
    <property type="entry name" value="MoeA-like"/>
</dbReference>
<dbReference type="AlphaFoldDB" id="D5EMF5"/>
<protein>
    <recommendedName>
        <fullName evidence="4">Molybdopterin molybdenumtransferase</fullName>
        <ecNumber evidence="4">2.10.1.1</ecNumber>
    </recommendedName>
</protein>
<evidence type="ECO:0000256" key="4">
    <source>
        <dbReference type="RuleBase" id="RU365090"/>
    </source>
</evidence>
<dbReference type="Pfam" id="PF03453">
    <property type="entry name" value="MoeA_N"/>
    <property type="match status" value="1"/>
</dbReference>
<dbReference type="InterPro" id="IPR005110">
    <property type="entry name" value="MoeA_linker/N"/>
</dbReference>
<dbReference type="Gene3D" id="2.170.190.11">
    <property type="entry name" value="Molybdopterin biosynthesis moea protein, domain 3"/>
    <property type="match status" value="1"/>
</dbReference>
<dbReference type="KEGG" id="caa:Caka_0336"/>
<dbReference type="GO" id="GO:0005829">
    <property type="term" value="C:cytosol"/>
    <property type="evidence" value="ECO:0007669"/>
    <property type="project" value="TreeGrafter"/>
</dbReference>
<evidence type="ECO:0000256" key="1">
    <source>
        <dbReference type="ARBA" id="ARBA00002901"/>
    </source>
</evidence>
<dbReference type="eggNOG" id="COG0303">
    <property type="taxonomic scope" value="Bacteria"/>
</dbReference>
<dbReference type="GO" id="GO:0046872">
    <property type="term" value="F:metal ion binding"/>
    <property type="evidence" value="ECO:0007669"/>
    <property type="project" value="UniProtKB-UniRule"/>
</dbReference>
<dbReference type="EMBL" id="CP001998">
    <property type="protein sequence ID" value="ADE53361.1"/>
    <property type="molecule type" value="Genomic_DNA"/>
</dbReference>
<dbReference type="HOGENOM" id="CLU_010186_7_0_0"/>
<organism evidence="6 7">
    <name type="scientific">Coraliomargarita akajimensis (strain DSM 45221 / IAM 15411 / JCM 23193 / KCTC 12865 / 04OKA010-24)</name>
    <dbReference type="NCBI Taxonomy" id="583355"/>
    <lineage>
        <taxon>Bacteria</taxon>
        <taxon>Pseudomonadati</taxon>
        <taxon>Verrucomicrobiota</taxon>
        <taxon>Opitutia</taxon>
        <taxon>Puniceicoccales</taxon>
        <taxon>Coraliomargaritaceae</taxon>
        <taxon>Coraliomargarita</taxon>
    </lineage>
</organism>
<dbReference type="EC" id="2.10.1.1" evidence="4"/>
<dbReference type="STRING" id="583355.Caka_0336"/>
<keyword evidence="4" id="KW-0460">Magnesium</keyword>
<dbReference type="Gene3D" id="2.40.340.10">
    <property type="entry name" value="MoeA, C-terminal, domain IV"/>
    <property type="match status" value="1"/>
</dbReference>
<keyword evidence="4" id="KW-0479">Metal-binding</keyword>
<evidence type="ECO:0000313" key="6">
    <source>
        <dbReference type="EMBL" id="ADE53361.1"/>
    </source>
</evidence>
<dbReference type="SMART" id="SM00852">
    <property type="entry name" value="MoCF_biosynth"/>
    <property type="match status" value="1"/>
</dbReference>